<dbReference type="Gene3D" id="3.90.960.10">
    <property type="entry name" value="YbaK/aminoacyl-tRNA synthetase-associated domain"/>
    <property type="match status" value="1"/>
</dbReference>
<dbReference type="AlphaFoldDB" id="A0A066RNV7"/>
<sequence>MAMAMTVGQFLNSHNVDFSLTHHRHTDTSFSSAISAHVPTSQVAKAVLLKDQQGDHLMAVVPSNRRVMIDKINRIMGKQYFLMGEHELSKIFQDCEPGAVPSLGQAYQINMLVDDLLLEQDELYIESGDHENLIHLNNKQFHKVMRDIPHRNISGYRMLFTQEHDGRHWEWE</sequence>
<dbReference type="OrthoDB" id="9786549at2"/>
<reference evidence="2 3" key="1">
    <citation type="submission" date="2014-04" db="EMBL/GenBank/DDBJ databases">
        <title>Draft genome sequence of Photobacterium halotolerans S2753: a solonamide, ngercheumicin and holomycin producer.</title>
        <authorList>
            <person name="Machado H.R."/>
            <person name="Gram L."/>
        </authorList>
    </citation>
    <scope>NUCLEOTIDE SEQUENCE [LARGE SCALE GENOMIC DNA]</scope>
    <source>
        <strain evidence="2 3">S2753</strain>
    </source>
</reference>
<gene>
    <name evidence="2" type="ORF">EA58_15455</name>
</gene>
<dbReference type="CDD" id="cd04332">
    <property type="entry name" value="YbaK_like"/>
    <property type="match status" value="1"/>
</dbReference>
<organism evidence="2 3">
    <name type="scientific">Photobacterium galatheae</name>
    <dbReference type="NCBI Taxonomy" id="1654360"/>
    <lineage>
        <taxon>Bacteria</taxon>
        <taxon>Pseudomonadati</taxon>
        <taxon>Pseudomonadota</taxon>
        <taxon>Gammaproteobacteria</taxon>
        <taxon>Vibrionales</taxon>
        <taxon>Vibrionaceae</taxon>
        <taxon>Photobacterium</taxon>
    </lineage>
</organism>
<protein>
    <recommendedName>
        <fullName evidence="1">YbaK/aminoacyl-tRNA synthetase-associated domain-containing protein</fullName>
    </recommendedName>
</protein>
<dbReference type="Pfam" id="PF04073">
    <property type="entry name" value="tRNA_edit"/>
    <property type="match status" value="1"/>
</dbReference>
<accession>A0A066RNV7</accession>
<evidence type="ECO:0000259" key="1">
    <source>
        <dbReference type="Pfam" id="PF04073"/>
    </source>
</evidence>
<feature type="domain" description="YbaK/aminoacyl-tRNA synthetase-associated" evidence="1">
    <location>
        <begin position="24"/>
        <end position="142"/>
    </location>
</feature>
<dbReference type="Proteomes" id="UP000027192">
    <property type="component" value="Unassembled WGS sequence"/>
</dbReference>
<comment type="caution">
    <text evidence="2">The sequence shown here is derived from an EMBL/GenBank/DDBJ whole genome shotgun (WGS) entry which is preliminary data.</text>
</comment>
<keyword evidence="3" id="KW-1185">Reference proteome</keyword>
<evidence type="ECO:0000313" key="3">
    <source>
        <dbReference type="Proteomes" id="UP000027192"/>
    </source>
</evidence>
<name>A0A066RNV7_9GAMM</name>
<evidence type="ECO:0000313" key="2">
    <source>
        <dbReference type="EMBL" id="KDM90781.1"/>
    </source>
</evidence>
<dbReference type="GO" id="GO:0002161">
    <property type="term" value="F:aminoacyl-tRNA deacylase activity"/>
    <property type="evidence" value="ECO:0007669"/>
    <property type="project" value="InterPro"/>
</dbReference>
<dbReference type="InterPro" id="IPR036754">
    <property type="entry name" value="YbaK/aa-tRNA-synt-asso_dom_sf"/>
</dbReference>
<dbReference type="InterPro" id="IPR007214">
    <property type="entry name" value="YbaK/aa-tRNA-synth-assoc-dom"/>
</dbReference>
<dbReference type="EMBL" id="JMIB01000028">
    <property type="protein sequence ID" value="KDM90781.1"/>
    <property type="molecule type" value="Genomic_DNA"/>
</dbReference>
<proteinExistence type="predicted"/>
<dbReference type="SUPFAM" id="SSF55826">
    <property type="entry name" value="YbaK/ProRS associated domain"/>
    <property type="match status" value="1"/>
</dbReference>
<dbReference type="RefSeq" id="WP_036754363.1">
    <property type="nucleotide sequence ID" value="NZ_JAGSGC010000007.1"/>
</dbReference>
<dbReference type="STRING" id="1654360.EA58_15455"/>